<dbReference type="InParanoid" id="A0A4Q1B9U4"/>
<dbReference type="AlphaFoldDB" id="A0A4Q1B9U4"/>
<evidence type="ECO:0000256" key="1">
    <source>
        <dbReference type="SAM" id="MobiDB-lite"/>
    </source>
</evidence>
<reference evidence="2 3" key="1">
    <citation type="submission" date="2016-06" db="EMBL/GenBank/DDBJ databases">
        <title>Evolution of pathogenesis and genome organization in the Tremellales.</title>
        <authorList>
            <person name="Cuomo C."/>
            <person name="Litvintseva A."/>
            <person name="Heitman J."/>
            <person name="Chen Y."/>
            <person name="Sun S."/>
            <person name="Springer D."/>
            <person name="Dromer F."/>
            <person name="Young S."/>
            <person name="Zeng Q."/>
            <person name="Chapman S."/>
            <person name="Gujja S."/>
            <person name="Saif S."/>
            <person name="Birren B."/>
        </authorList>
    </citation>
    <scope>NUCLEOTIDE SEQUENCE [LARGE SCALE GENOMIC DNA]</scope>
    <source>
        <strain evidence="2 3">ATCC 28783</strain>
    </source>
</reference>
<evidence type="ECO:0000313" key="3">
    <source>
        <dbReference type="Proteomes" id="UP000289152"/>
    </source>
</evidence>
<evidence type="ECO:0000313" key="2">
    <source>
        <dbReference type="EMBL" id="RXK35558.1"/>
    </source>
</evidence>
<dbReference type="Proteomes" id="UP000289152">
    <property type="component" value="Unassembled WGS sequence"/>
</dbReference>
<accession>A0A4Q1B9U4</accession>
<proteinExistence type="predicted"/>
<sequence>MSQAAIAQIARAHFVQDHGQVALPGCATCIALARPCIILPKSHERSKKLTKCFHCTLSKQACSIDSQKQKETFDIQRLGEVINVEDRDDPSELGSEMSEERVLEASDDEKSENGEDESMSIEASETSSMSFD</sequence>
<feature type="compositionally biased region" description="Polar residues" evidence="1">
    <location>
        <begin position="121"/>
        <end position="132"/>
    </location>
</feature>
<feature type="region of interest" description="Disordered" evidence="1">
    <location>
        <begin position="84"/>
        <end position="132"/>
    </location>
</feature>
<keyword evidence="3" id="KW-1185">Reference proteome</keyword>
<feature type="compositionally biased region" description="Acidic residues" evidence="1">
    <location>
        <begin position="105"/>
        <end position="119"/>
    </location>
</feature>
<gene>
    <name evidence="2" type="ORF">M231_07190</name>
</gene>
<comment type="caution">
    <text evidence="2">The sequence shown here is derived from an EMBL/GenBank/DDBJ whole genome shotgun (WGS) entry which is preliminary data.</text>
</comment>
<name>A0A4Q1B9U4_TREME</name>
<dbReference type="EMBL" id="SDIL01000131">
    <property type="protein sequence ID" value="RXK35558.1"/>
    <property type="molecule type" value="Genomic_DNA"/>
</dbReference>
<protein>
    <submittedName>
        <fullName evidence="2">Uncharacterized protein</fullName>
    </submittedName>
</protein>
<organism evidence="2 3">
    <name type="scientific">Tremella mesenterica</name>
    <name type="common">Jelly fungus</name>
    <dbReference type="NCBI Taxonomy" id="5217"/>
    <lineage>
        <taxon>Eukaryota</taxon>
        <taxon>Fungi</taxon>
        <taxon>Dikarya</taxon>
        <taxon>Basidiomycota</taxon>
        <taxon>Agaricomycotina</taxon>
        <taxon>Tremellomycetes</taxon>
        <taxon>Tremellales</taxon>
        <taxon>Tremellaceae</taxon>
        <taxon>Tremella</taxon>
    </lineage>
</organism>